<proteinExistence type="predicted"/>
<name>A0A6J7WHY3_9CAUD</name>
<evidence type="ECO:0000313" key="1">
    <source>
        <dbReference type="EMBL" id="CAB5212394.1"/>
    </source>
</evidence>
<accession>A0A6J7WHY3</accession>
<dbReference type="EMBL" id="LR798236">
    <property type="protein sequence ID" value="CAB5212394.1"/>
    <property type="molecule type" value="Genomic_DNA"/>
</dbReference>
<gene>
    <name evidence="1" type="ORF">UFOVP188_11</name>
</gene>
<sequence>MTQDEIIEMAREAGFVVTHIGDPIGTNYIMIEAFANLVAAKEREACAKVVDDIELRCIAKDVDDPPLKHVAAAIRARGEQT</sequence>
<protein>
    <submittedName>
        <fullName evidence="1">Uncharacterized protein</fullName>
    </submittedName>
</protein>
<organism evidence="1">
    <name type="scientific">uncultured Caudovirales phage</name>
    <dbReference type="NCBI Taxonomy" id="2100421"/>
    <lineage>
        <taxon>Viruses</taxon>
        <taxon>Duplodnaviria</taxon>
        <taxon>Heunggongvirae</taxon>
        <taxon>Uroviricota</taxon>
        <taxon>Caudoviricetes</taxon>
        <taxon>Peduoviridae</taxon>
        <taxon>Maltschvirus</taxon>
        <taxon>Maltschvirus maltsch</taxon>
    </lineage>
</organism>
<reference evidence="1" key="1">
    <citation type="submission" date="2020-05" db="EMBL/GenBank/DDBJ databases">
        <authorList>
            <person name="Chiriac C."/>
            <person name="Salcher M."/>
            <person name="Ghai R."/>
            <person name="Kavagutti S V."/>
        </authorList>
    </citation>
    <scope>NUCLEOTIDE SEQUENCE</scope>
</reference>